<feature type="compositionally biased region" description="Basic and acidic residues" evidence="1">
    <location>
        <begin position="9"/>
        <end position="20"/>
    </location>
</feature>
<feature type="compositionally biased region" description="Low complexity" evidence="1">
    <location>
        <begin position="121"/>
        <end position="134"/>
    </location>
</feature>
<feature type="compositionally biased region" description="Basic and acidic residues" evidence="1">
    <location>
        <begin position="105"/>
        <end position="120"/>
    </location>
</feature>
<feature type="compositionally biased region" description="Basic residues" evidence="1">
    <location>
        <begin position="170"/>
        <end position="195"/>
    </location>
</feature>
<dbReference type="EMBL" id="CADCTW010000155">
    <property type="protein sequence ID" value="CAA9345104.1"/>
    <property type="molecule type" value="Genomic_DNA"/>
</dbReference>
<dbReference type="EC" id="3.5.4.25" evidence="2"/>
<reference evidence="2" key="1">
    <citation type="submission" date="2020-02" db="EMBL/GenBank/DDBJ databases">
        <authorList>
            <person name="Meier V. D."/>
        </authorList>
    </citation>
    <scope>NUCLEOTIDE SEQUENCE</scope>
    <source>
        <strain evidence="2">AVDCRST_MAG68</strain>
    </source>
</reference>
<protein>
    <submittedName>
        <fullName evidence="2">3,4-dihydroxy-2-butanone 4-phosphate synthase / GTP cyclohydrolase II</fullName>
        <ecNumber evidence="2">3.5.4.25</ecNumber>
        <ecNumber evidence="2">4.1.99.12</ecNumber>
    </submittedName>
</protein>
<dbReference type="AlphaFoldDB" id="A0A6J4M0X0"/>
<feature type="compositionally biased region" description="Low complexity" evidence="1">
    <location>
        <begin position="151"/>
        <end position="161"/>
    </location>
</feature>
<sequence>ELLPRRRRDPGYPRRQDGDRGRRRGPRERGRPRLCGHDGDARDHQLHGDARARPHLPGAHRRARGRAGPAPDDRQQHRGPHHRLHRVGGRGAPLRRDHRHQRVGPRQDHPGVHGPGERAVRPAAAGARLSPARAGGRRAAARGADGGVSGPGAARGAAAGRGDLRDHERGRHHGPSPRAGRVRGAARHEVHHRRADRGVPAEARAAGAPRGRGGDPHALWRVAHDRLPQRRGRARARGHGEGRLGRARGDAGADALRVPHGRRVPLAALRLRRAARHRHGAHQPRGERGDRVPAPGRAGDRPREQAARLQPAGPGDGHGGGQRGARLPPGPARLRDRRADPAGPGAHLGEVPDQQPQEDRGAGRLRPLRCGAGAAGGRAEPVQRGVPEHQARQDGPPLPGHGGRGASNPRGGRTAGM</sequence>
<gene>
    <name evidence="2" type="ORF">AVDCRST_MAG68-3226</name>
</gene>
<feature type="non-terminal residue" evidence="2">
    <location>
        <position position="1"/>
    </location>
</feature>
<feature type="region of interest" description="Disordered" evidence="1">
    <location>
        <begin position="275"/>
        <end position="417"/>
    </location>
</feature>
<feature type="compositionally biased region" description="Basic and acidic residues" evidence="1">
    <location>
        <begin position="27"/>
        <end position="52"/>
    </location>
</feature>
<evidence type="ECO:0000313" key="2">
    <source>
        <dbReference type="EMBL" id="CAA9345104.1"/>
    </source>
</evidence>
<feature type="compositionally biased region" description="Low complexity" evidence="1">
    <location>
        <begin position="198"/>
        <end position="209"/>
    </location>
</feature>
<feature type="non-terminal residue" evidence="2">
    <location>
        <position position="417"/>
    </location>
</feature>
<dbReference type="EC" id="4.1.99.12" evidence="2"/>
<name>A0A6J4M0X0_9BACT</name>
<organism evidence="2">
    <name type="scientific">uncultured Gemmatimonadota bacterium</name>
    <dbReference type="NCBI Taxonomy" id="203437"/>
    <lineage>
        <taxon>Bacteria</taxon>
        <taxon>Pseudomonadati</taxon>
        <taxon>Gemmatimonadota</taxon>
        <taxon>environmental samples</taxon>
    </lineage>
</organism>
<keyword evidence="2" id="KW-0378">Hydrolase</keyword>
<feature type="compositionally biased region" description="Basic and acidic residues" evidence="1">
    <location>
        <begin position="238"/>
        <end position="251"/>
    </location>
</feature>
<feature type="region of interest" description="Disordered" evidence="1">
    <location>
        <begin position="1"/>
        <end position="252"/>
    </location>
</feature>
<dbReference type="GO" id="GO:0008686">
    <property type="term" value="F:3,4-dihydroxy-2-butanone-4-phosphate synthase activity"/>
    <property type="evidence" value="ECO:0007669"/>
    <property type="project" value="UniProtKB-EC"/>
</dbReference>
<feature type="compositionally biased region" description="Gly residues" evidence="1">
    <location>
        <begin position="314"/>
        <end position="323"/>
    </location>
</feature>
<dbReference type="GO" id="GO:0003935">
    <property type="term" value="F:GTP cyclohydrolase II activity"/>
    <property type="evidence" value="ECO:0007669"/>
    <property type="project" value="UniProtKB-EC"/>
</dbReference>
<feature type="compositionally biased region" description="Basic residues" evidence="1">
    <location>
        <begin position="77"/>
        <end position="88"/>
    </location>
</feature>
<accession>A0A6J4M0X0</accession>
<keyword evidence="2" id="KW-0456">Lyase</keyword>
<evidence type="ECO:0000256" key="1">
    <source>
        <dbReference type="SAM" id="MobiDB-lite"/>
    </source>
</evidence>
<proteinExistence type="predicted"/>